<reference evidence="2" key="1">
    <citation type="submission" date="2025-08" db="UniProtKB">
        <authorList>
            <consortium name="Ensembl"/>
        </authorList>
    </citation>
    <scope>IDENTIFICATION</scope>
</reference>
<accession>A0A8C0VHM6</accession>
<evidence type="ECO:0000313" key="2">
    <source>
        <dbReference type="Ensembl" id="ENSCCEP00000022030.1"/>
    </source>
</evidence>
<keyword evidence="1" id="KW-0812">Transmembrane</keyword>
<evidence type="ECO:0000313" key="3">
    <source>
        <dbReference type="Proteomes" id="UP000694410"/>
    </source>
</evidence>
<dbReference type="AlphaFoldDB" id="A0A8C0VHM6"/>
<evidence type="ECO:0000256" key="1">
    <source>
        <dbReference type="SAM" id="Phobius"/>
    </source>
</evidence>
<protein>
    <submittedName>
        <fullName evidence="2">Uncharacterized protein</fullName>
    </submittedName>
</protein>
<sequence>TKSQISHMLQRNPIKTVVQVWLSMQRCSETERIAVSRPTPPQACIPVLHWLPIPGTPEAMLHTCPILAPEWPDDQKSQLGEGSRKAVGYLSQDMQIACSDPASWNFYQLNTAATRSGSSYLLFSGPFCLSAFLLLIPSSHSFE</sequence>
<keyword evidence="3" id="KW-1185">Reference proteome</keyword>
<dbReference type="Ensembl" id="ENSCCET00000033470.1">
    <property type="protein sequence ID" value="ENSCCEP00000022030.1"/>
    <property type="gene ID" value="ENSCCEG00000019920.1"/>
</dbReference>
<keyword evidence="1" id="KW-0472">Membrane</keyword>
<name>A0A8C0VHM6_CYACU</name>
<organism evidence="2 3">
    <name type="scientific">Cyanistes caeruleus</name>
    <name type="common">Eurasian blue tit</name>
    <name type="synonym">Parus caeruleus</name>
    <dbReference type="NCBI Taxonomy" id="156563"/>
    <lineage>
        <taxon>Eukaryota</taxon>
        <taxon>Metazoa</taxon>
        <taxon>Chordata</taxon>
        <taxon>Craniata</taxon>
        <taxon>Vertebrata</taxon>
        <taxon>Euteleostomi</taxon>
        <taxon>Archelosauria</taxon>
        <taxon>Archosauria</taxon>
        <taxon>Dinosauria</taxon>
        <taxon>Saurischia</taxon>
        <taxon>Theropoda</taxon>
        <taxon>Coelurosauria</taxon>
        <taxon>Aves</taxon>
        <taxon>Neognathae</taxon>
        <taxon>Neoaves</taxon>
        <taxon>Telluraves</taxon>
        <taxon>Australaves</taxon>
        <taxon>Passeriformes</taxon>
        <taxon>Paridae</taxon>
        <taxon>Cyanistes</taxon>
    </lineage>
</organism>
<keyword evidence="1" id="KW-1133">Transmembrane helix</keyword>
<dbReference type="Proteomes" id="UP000694410">
    <property type="component" value="Unplaced"/>
</dbReference>
<feature type="transmembrane region" description="Helical" evidence="1">
    <location>
        <begin position="120"/>
        <end position="138"/>
    </location>
</feature>
<proteinExistence type="predicted"/>
<reference evidence="2" key="2">
    <citation type="submission" date="2025-09" db="UniProtKB">
        <authorList>
            <consortium name="Ensembl"/>
        </authorList>
    </citation>
    <scope>IDENTIFICATION</scope>
</reference>